<keyword evidence="1" id="KW-0808">Transferase</keyword>
<evidence type="ECO:0000313" key="2">
    <source>
        <dbReference type="Proteomes" id="UP001149400"/>
    </source>
</evidence>
<keyword evidence="2" id="KW-1185">Reference proteome</keyword>
<accession>A0ABT5R4H4</accession>
<name>A0ABT5R4H4_9GAMM</name>
<sequence>MKRDLIVFGEDWGGLPSSTQHLIRRLSQDRKVVWVNSIGLRRPTFTLHDCKRAWRKLTASRTTAKTRKDSPLSLTSSTETPDNLIVVNPSTLPAPRSTLGRKLATRMLRKQLTPIIERAQLHDPILWTSLPTAVDMFDQLGASSLVYYCGDDFSSLAGVDHMTVAQREEDLVQKADLILAASEALFTRFSNKRTKLLPHGVDYDLFSIPAQRAEDLPNNGKPTAGFYGSLSDWLDYDLLNQTIHLMPEWDFVFIGKPCDAALSLAQHNNVTLLGPKSHHELPGYSQHWSASLLPFVDNAQIRACNPLKLREYLAAGRPVVSTPFPAINEYRNYVSVVHSANEMAAALNSAANQTPNSRQQSAVSMHTWDARAQTLNAWLDVL</sequence>
<dbReference type="Gene3D" id="3.40.50.2000">
    <property type="entry name" value="Glycogen Phosphorylase B"/>
    <property type="match status" value="1"/>
</dbReference>
<dbReference type="EMBL" id="JAJUBC010000019">
    <property type="protein sequence ID" value="MDD1794666.1"/>
    <property type="molecule type" value="Genomic_DNA"/>
</dbReference>
<proteinExistence type="predicted"/>
<dbReference type="PANTHER" id="PTHR12526:SF630">
    <property type="entry name" value="GLYCOSYLTRANSFERASE"/>
    <property type="match status" value="1"/>
</dbReference>
<gene>
    <name evidence="1" type="ORF">LRP50_16145</name>
</gene>
<dbReference type="PANTHER" id="PTHR12526">
    <property type="entry name" value="GLYCOSYLTRANSFERASE"/>
    <property type="match status" value="1"/>
</dbReference>
<dbReference type="SUPFAM" id="SSF53756">
    <property type="entry name" value="UDP-Glycosyltransferase/glycogen phosphorylase"/>
    <property type="match status" value="1"/>
</dbReference>
<dbReference type="GO" id="GO:0016757">
    <property type="term" value="F:glycosyltransferase activity"/>
    <property type="evidence" value="ECO:0007669"/>
    <property type="project" value="UniProtKB-KW"/>
</dbReference>
<dbReference type="RefSeq" id="WP_274165490.1">
    <property type="nucleotide sequence ID" value="NZ_JAJUBC010000019.1"/>
</dbReference>
<dbReference type="Pfam" id="PF13692">
    <property type="entry name" value="Glyco_trans_1_4"/>
    <property type="match status" value="1"/>
</dbReference>
<dbReference type="Gene3D" id="3.40.50.11010">
    <property type="match status" value="1"/>
</dbReference>
<dbReference type="Proteomes" id="UP001149400">
    <property type="component" value="Unassembled WGS sequence"/>
</dbReference>
<reference evidence="1" key="1">
    <citation type="submission" date="2021-12" db="EMBL/GenBank/DDBJ databases">
        <title>Enterovibrio ZSDZ35 sp. nov. and Enterovibrio ZSDZ42 sp. nov., isolated from coastal seawater in Qingdao.</title>
        <authorList>
            <person name="Zhang P."/>
        </authorList>
    </citation>
    <scope>NUCLEOTIDE SEQUENCE</scope>
    <source>
        <strain evidence="1">ZSDZ42</strain>
    </source>
</reference>
<organism evidence="1 2">
    <name type="scientific">Enterovibrio gelatinilyticus</name>
    <dbReference type="NCBI Taxonomy" id="2899819"/>
    <lineage>
        <taxon>Bacteria</taxon>
        <taxon>Pseudomonadati</taxon>
        <taxon>Pseudomonadota</taxon>
        <taxon>Gammaproteobacteria</taxon>
        <taxon>Vibrionales</taxon>
        <taxon>Vibrionaceae</taxon>
        <taxon>Enterovibrio</taxon>
    </lineage>
</organism>
<keyword evidence="1" id="KW-0328">Glycosyltransferase</keyword>
<dbReference type="EC" id="2.4.-.-" evidence="1"/>
<evidence type="ECO:0000313" key="1">
    <source>
        <dbReference type="EMBL" id="MDD1794666.1"/>
    </source>
</evidence>
<protein>
    <submittedName>
        <fullName evidence="1">Glycosyltransferase</fullName>
        <ecNumber evidence="1">2.4.-.-</ecNumber>
    </submittedName>
</protein>
<comment type="caution">
    <text evidence="1">The sequence shown here is derived from an EMBL/GenBank/DDBJ whole genome shotgun (WGS) entry which is preliminary data.</text>
</comment>